<evidence type="ECO:0000313" key="2">
    <source>
        <dbReference type="EMBL" id="GAU90070.1"/>
    </source>
</evidence>
<dbReference type="AlphaFoldDB" id="A0A1D1UNG7"/>
<name>A0A1D1UNG7_RAMVA</name>
<feature type="region of interest" description="Disordered" evidence="1">
    <location>
        <begin position="65"/>
        <end position="97"/>
    </location>
</feature>
<evidence type="ECO:0000256" key="1">
    <source>
        <dbReference type="SAM" id="MobiDB-lite"/>
    </source>
</evidence>
<dbReference type="Proteomes" id="UP000186922">
    <property type="component" value="Unassembled WGS sequence"/>
</dbReference>
<gene>
    <name evidence="2" type="primary">RvY_02542-1</name>
    <name evidence="2" type="synonym">RvY_02542.1</name>
    <name evidence="2" type="ORF">RvY_02542</name>
</gene>
<protein>
    <submittedName>
        <fullName evidence="2">Uncharacterized protein</fullName>
    </submittedName>
</protein>
<sequence>MIHTAAAEDCEKRNDLLESTFNTLFEGKFSCSPDDNLNSRAGDGLLEKVDAIKVEAPIQEWPQRRYENSYQRTHNRPEDRGQAGEPIFAPDTAVLTF</sequence>
<proteinExistence type="predicted"/>
<dbReference type="EMBL" id="BDGG01000001">
    <property type="protein sequence ID" value="GAU90070.1"/>
    <property type="molecule type" value="Genomic_DNA"/>
</dbReference>
<accession>A0A1D1UNG7</accession>
<comment type="caution">
    <text evidence="2">The sequence shown here is derived from an EMBL/GenBank/DDBJ whole genome shotgun (WGS) entry which is preliminary data.</text>
</comment>
<organism evidence="2 3">
    <name type="scientific">Ramazzottius varieornatus</name>
    <name type="common">Water bear</name>
    <name type="synonym">Tardigrade</name>
    <dbReference type="NCBI Taxonomy" id="947166"/>
    <lineage>
        <taxon>Eukaryota</taxon>
        <taxon>Metazoa</taxon>
        <taxon>Ecdysozoa</taxon>
        <taxon>Tardigrada</taxon>
        <taxon>Eutardigrada</taxon>
        <taxon>Parachela</taxon>
        <taxon>Hypsibioidea</taxon>
        <taxon>Ramazzottiidae</taxon>
        <taxon>Ramazzottius</taxon>
    </lineage>
</organism>
<evidence type="ECO:0000313" key="3">
    <source>
        <dbReference type="Proteomes" id="UP000186922"/>
    </source>
</evidence>
<keyword evidence="3" id="KW-1185">Reference proteome</keyword>
<reference evidence="2 3" key="1">
    <citation type="journal article" date="2016" name="Nat. Commun.">
        <title>Extremotolerant tardigrade genome and improved radiotolerance of human cultured cells by tardigrade-unique protein.</title>
        <authorList>
            <person name="Hashimoto T."/>
            <person name="Horikawa D.D."/>
            <person name="Saito Y."/>
            <person name="Kuwahara H."/>
            <person name="Kozuka-Hata H."/>
            <person name="Shin-I T."/>
            <person name="Minakuchi Y."/>
            <person name="Ohishi K."/>
            <person name="Motoyama A."/>
            <person name="Aizu T."/>
            <person name="Enomoto A."/>
            <person name="Kondo K."/>
            <person name="Tanaka S."/>
            <person name="Hara Y."/>
            <person name="Koshikawa S."/>
            <person name="Sagara H."/>
            <person name="Miura T."/>
            <person name="Yokobori S."/>
            <person name="Miyagawa K."/>
            <person name="Suzuki Y."/>
            <person name="Kubo T."/>
            <person name="Oyama M."/>
            <person name="Kohara Y."/>
            <person name="Fujiyama A."/>
            <person name="Arakawa K."/>
            <person name="Katayama T."/>
            <person name="Toyoda A."/>
            <person name="Kunieda T."/>
        </authorList>
    </citation>
    <scope>NUCLEOTIDE SEQUENCE [LARGE SCALE GENOMIC DNA]</scope>
    <source>
        <strain evidence="2 3">YOKOZUNA-1</strain>
    </source>
</reference>